<accession>A0AAD5LSD1</accession>
<dbReference type="EMBL" id="JAKCXM010000016">
    <property type="protein sequence ID" value="KAJ0407878.1"/>
    <property type="molecule type" value="Genomic_DNA"/>
</dbReference>
<dbReference type="Proteomes" id="UP001209570">
    <property type="component" value="Unassembled WGS sequence"/>
</dbReference>
<sequence>MEPAPPFDGARDDAFAWGSAPSDAATVADAGAATSNPFDVFGDETASVPLPPPLSLVLPGSDAPAASSISVGSPLISFSPVAAAPESQLALEPPPTTAIVADLLSFSPVAAPAAVPADPFLLPLVPTVETADDAVVQGASAIGELLSFSPVAAAPPSATYVDVAAFGMQSPVDSDASPSTSAALVSNDDNLLSFEAGESDNALQVDESAGSTPNSAVSVKTSSEMEVPLSRTLDGEQVIEANGSQSAPTQPSDGLLLVSIR</sequence>
<evidence type="ECO:0000256" key="1">
    <source>
        <dbReference type="SAM" id="MobiDB-lite"/>
    </source>
</evidence>
<feature type="compositionally biased region" description="Polar residues" evidence="1">
    <location>
        <begin position="242"/>
        <end position="252"/>
    </location>
</feature>
<comment type="caution">
    <text evidence="2">The sequence shown here is derived from an EMBL/GenBank/DDBJ whole genome shotgun (WGS) entry which is preliminary data.</text>
</comment>
<proteinExistence type="predicted"/>
<reference evidence="2" key="1">
    <citation type="submission" date="2021-12" db="EMBL/GenBank/DDBJ databases">
        <title>Prjna785345.</title>
        <authorList>
            <person name="Rujirawat T."/>
            <person name="Krajaejun T."/>
        </authorList>
    </citation>
    <scope>NUCLEOTIDE SEQUENCE</scope>
    <source>
        <strain evidence="2">Pi057C3</strain>
    </source>
</reference>
<protein>
    <submittedName>
        <fullName evidence="2">Uncharacterized protein</fullName>
    </submittedName>
</protein>
<dbReference type="AlphaFoldDB" id="A0AAD5LSD1"/>
<evidence type="ECO:0000313" key="3">
    <source>
        <dbReference type="Proteomes" id="UP001209570"/>
    </source>
</evidence>
<gene>
    <name evidence="2" type="ORF">P43SY_009165</name>
</gene>
<feature type="region of interest" description="Disordered" evidence="1">
    <location>
        <begin position="202"/>
        <end position="261"/>
    </location>
</feature>
<organism evidence="2 3">
    <name type="scientific">Pythium insidiosum</name>
    <name type="common">Pythiosis disease agent</name>
    <dbReference type="NCBI Taxonomy" id="114742"/>
    <lineage>
        <taxon>Eukaryota</taxon>
        <taxon>Sar</taxon>
        <taxon>Stramenopiles</taxon>
        <taxon>Oomycota</taxon>
        <taxon>Peronosporomycetes</taxon>
        <taxon>Pythiales</taxon>
        <taxon>Pythiaceae</taxon>
        <taxon>Pythium</taxon>
    </lineage>
</organism>
<feature type="compositionally biased region" description="Polar residues" evidence="1">
    <location>
        <begin position="209"/>
        <end position="224"/>
    </location>
</feature>
<evidence type="ECO:0000313" key="2">
    <source>
        <dbReference type="EMBL" id="KAJ0407878.1"/>
    </source>
</evidence>
<name>A0AAD5LSD1_PYTIN</name>
<keyword evidence="3" id="KW-1185">Reference proteome</keyword>